<evidence type="ECO:0000256" key="6">
    <source>
        <dbReference type="ARBA" id="ARBA00022857"/>
    </source>
</evidence>
<evidence type="ECO:0000256" key="3">
    <source>
        <dbReference type="ARBA" id="ARBA00022516"/>
    </source>
</evidence>
<evidence type="ECO:0000256" key="18">
    <source>
        <dbReference type="ARBA" id="ARBA00049251"/>
    </source>
</evidence>
<comment type="pathway">
    <text evidence="2">Lipid metabolism.</text>
</comment>
<feature type="domain" description="Ketoreductase" evidence="21">
    <location>
        <begin position="12"/>
        <end position="190"/>
    </location>
</feature>
<evidence type="ECO:0000256" key="4">
    <source>
        <dbReference type="ARBA" id="ARBA00022553"/>
    </source>
</evidence>
<evidence type="ECO:0000256" key="7">
    <source>
        <dbReference type="ARBA" id="ARBA00023002"/>
    </source>
</evidence>
<keyword evidence="10" id="KW-0275">Fatty acid biosynthesis</keyword>
<dbReference type="InterPro" id="IPR036291">
    <property type="entry name" value="NAD(P)-bd_dom_sf"/>
</dbReference>
<evidence type="ECO:0000256" key="19">
    <source>
        <dbReference type="ARBA" id="ARBA00049386"/>
    </source>
</evidence>
<keyword evidence="23" id="KW-1185">Reference proteome</keyword>
<dbReference type="Proteomes" id="UP001589810">
    <property type="component" value="Unassembled WGS sequence"/>
</dbReference>
<comment type="catalytic activity">
    <reaction evidence="20">
        <text>(2E)-octenoyl-CoA + NADPH + H(+) = octanoyl-CoA + NADP(+)</text>
        <dbReference type="Rhea" id="RHEA:44952"/>
        <dbReference type="ChEBI" id="CHEBI:15378"/>
        <dbReference type="ChEBI" id="CHEBI:57386"/>
        <dbReference type="ChEBI" id="CHEBI:57783"/>
        <dbReference type="ChEBI" id="CHEBI:58349"/>
        <dbReference type="ChEBI" id="CHEBI:62242"/>
    </reaction>
    <physiologicalReaction direction="left-to-right" evidence="20">
        <dbReference type="Rhea" id="RHEA:44953"/>
    </physiologicalReaction>
</comment>
<evidence type="ECO:0000256" key="8">
    <source>
        <dbReference type="ARBA" id="ARBA00023098"/>
    </source>
</evidence>
<dbReference type="InterPro" id="IPR052388">
    <property type="entry name" value="Peroxisomal_t2-enoyl-CoA_red"/>
</dbReference>
<evidence type="ECO:0000313" key="23">
    <source>
        <dbReference type="Proteomes" id="UP001589810"/>
    </source>
</evidence>
<evidence type="ECO:0000256" key="12">
    <source>
        <dbReference type="ARBA" id="ARBA00038622"/>
    </source>
</evidence>
<keyword evidence="9" id="KW-0576">Peroxisome</keyword>
<protein>
    <recommendedName>
        <fullName evidence="14">Peroxisomal trans-2-enoyl-CoA reductase</fullName>
        <ecNumber evidence="13">1.3.1.38</ecNumber>
    </recommendedName>
</protein>
<evidence type="ECO:0000256" key="2">
    <source>
        <dbReference type="ARBA" id="ARBA00005189"/>
    </source>
</evidence>
<comment type="subunit">
    <text evidence="12">Interacts with PEX5, probably required to target it into peroxisomes.</text>
</comment>
<organism evidence="22 23">
    <name type="scientific">Kutzneria chonburiensis</name>
    <dbReference type="NCBI Taxonomy" id="1483604"/>
    <lineage>
        <taxon>Bacteria</taxon>
        <taxon>Bacillati</taxon>
        <taxon>Actinomycetota</taxon>
        <taxon>Actinomycetes</taxon>
        <taxon>Pseudonocardiales</taxon>
        <taxon>Pseudonocardiaceae</taxon>
        <taxon>Kutzneria</taxon>
    </lineage>
</organism>
<evidence type="ECO:0000256" key="10">
    <source>
        <dbReference type="ARBA" id="ARBA00023160"/>
    </source>
</evidence>
<evidence type="ECO:0000256" key="16">
    <source>
        <dbReference type="ARBA" id="ARBA00048686"/>
    </source>
</evidence>
<evidence type="ECO:0000256" key="15">
    <source>
        <dbReference type="ARBA" id="ARBA00047570"/>
    </source>
</evidence>
<accession>A0ABV6MRC7</accession>
<evidence type="ECO:0000256" key="9">
    <source>
        <dbReference type="ARBA" id="ARBA00023140"/>
    </source>
</evidence>
<comment type="catalytic activity">
    <reaction evidence="19">
        <text>(2E)-decenoyl-CoA + NADPH + H(+) = decanoyl-CoA + NADP(+)</text>
        <dbReference type="Rhea" id="RHEA:44960"/>
        <dbReference type="ChEBI" id="CHEBI:15378"/>
        <dbReference type="ChEBI" id="CHEBI:57783"/>
        <dbReference type="ChEBI" id="CHEBI:58349"/>
        <dbReference type="ChEBI" id="CHEBI:61406"/>
        <dbReference type="ChEBI" id="CHEBI:61430"/>
    </reaction>
    <physiologicalReaction direction="left-to-right" evidence="19">
        <dbReference type="Rhea" id="RHEA:44961"/>
    </physiologicalReaction>
</comment>
<evidence type="ECO:0000313" key="22">
    <source>
        <dbReference type="EMBL" id="MFC0542401.1"/>
    </source>
</evidence>
<dbReference type="Gene3D" id="3.40.50.720">
    <property type="entry name" value="NAD(P)-binding Rossmann-like Domain"/>
    <property type="match status" value="1"/>
</dbReference>
<dbReference type="InterPro" id="IPR002347">
    <property type="entry name" value="SDR_fam"/>
</dbReference>
<evidence type="ECO:0000256" key="11">
    <source>
        <dbReference type="ARBA" id="ARBA00037124"/>
    </source>
</evidence>
<sequence length="263" mass="27503">MGVLRPDVHEGRVAVISGGGTGIGRATALDLAQGGARVVICGRRPQPLEAVREEIVKAGGECTALTADIREDVTTVVDAAINEYGRVDILVNNAGGQFAAPAEQISPGGWRAVHRLAVDAAWALTREVATRSMIPNREGVIVFIAFSPRRGIPGMVHASAARAALENLAAGLALEWSRYGIRSVCVAPGTIATEGLQENYTDEDRQRWAQAVPLGRLGRPEDVSELISFLASKGGAYVTGTTVVVDGGADAWGAGYPVPEVEA</sequence>
<dbReference type="EMBL" id="JBHLUD010000004">
    <property type="protein sequence ID" value="MFC0542401.1"/>
    <property type="molecule type" value="Genomic_DNA"/>
</dbReference>
<evidence type="ECO:0000256" key="1">
    <source>
        <dbReference type="ARBA" id="ARBA00004275"/>
    </source>
</evidence>
<evidence type="ECO:0000256" key="14">
    <source>
        <dbReference type="ARBA" id="ARBA00041063"/>
    </source>
</evidence>
<dbReference type="Pfam" id="PF13561">
    <property type="entry name" value="adh_short_C2"/>
    <property type="match status" value="1"/>
</dbReference>
<comment type="function">
    <text evidence="11">Participates in chain elongation of fatty acids. Catalyzes the reduction of trans-2-enoyl-CoAs of varying chain lengths from 6:1 to 16:1, having maximum activity with 10:1 CoA. Has no 2,4-dienoyl-CoA reductase activity.</text>
</comment>
<comment type="caution">
    <text evidence="22">The sequence shown here is derived from an EMBL/GenBank/DDBJ whole genome shotgun (WGS) entry which is preliminary data.</text>
</comment>
<dbReference type="SUPFAM" id="SSF51735">
    <property type="entry name" value="NAD(P)-binding Rossmann-fold domains"/>
    <property type="match status" value="1"/>
</dbReference>
<dbReference type="PRINTS" id="PR00081">
    <property type="entry name" value="GDHRDH"/>
</dbReference>
<dbReference type="SMART" id="SM00822">
    <property type="entry name" value="PKS_KR"/>
    <property type="match status" value="1"/>
</dbReference>
<proteinExistence type="predicted"/>
<name>A0ABV6MRC7_9PSEU</name>
<comment type="catalytic activity">
    <reaction evidence="17">
        <text>(2E)-hexenoyl-CoA + NADPH + H(+) = hexanoyl-CoA + NADP(+)</text>
        <dbReference type="Rhea" id="RHEA:44956"/>
        <dbReference type="ChEBI" id="CHEBI:15378"/>
        <dbReference type="ChEBI" id="CHEBI:57783"/>
        <dbReference type="ChEBI" id="CHEBI:58349"/>
        <dbReference type="ChEBI" id="CHEBI:62077"/>
        <dbReference type="ChEBI" id="CHEBI:62620"/>
    </reaction>
    <physiologicalReaction direction="left-to-right" evidence="17">
        <dbReference type="Rhea" id="RHEA:44957"/>
    </physiologicalReaction>
</comment>
<keyword evidence="4" id="KW-0597">Phosphoprotein</keyword>
<keyword evidence="5" id="KW-0276">Fatty acid metabolism</keyword>
<comment type="catalytic activity">
    <reaction evidence="18">
        <text>a (2E)-enoyl-CoA + NADPH + H(+) = a 2,3-saturated acyl-CoA + NADP(+)</text>
        <dbReference type="Rhea" id="RHEA:33763"/>
        <dbReference type="ChEBI" id="CHEBI:15378"/>
        <dbReference type="ChEBI" id="CHEBI:57783"/>
        <dbReference type="ChEBI" id="CHEBI:58349"/>
        <dbReference type="ChEBI" id="CHEBI:58856"/>
        <dbReference type="ChEBI" id="CHEBI:65111"/>
        <dbReference type="EC" id="1.3.1.38"/>
    </reaction>
    <physiologicalReaction direction="left-to-right" evidence="18">
        <dbReference type="Rhea" id="RHEA:33764"/>
    </physiologicalReaction>
</comment>
<reference evidence="22 23" key="1">
    <citation type="submission" date="2024-09" db="EMBL/GenBank/DDBJ databases">
        <authorList>
            <person name="Sun Q."/>
            <person name="Mori K."/>
        </authorList>
    </citation>
    <scope>NUCLEOTIDE SEQUENCE [LARGE SCALE GENOMIC DNA]</scope>
    <source>
        <strain evidence="22 23">TBRC 1432</strain>
    </source>
</reference>
<keyword evidence="8" id="KW-0443">Lipid metabolism</keyword>
<comment type="catalytic activity">
    <reaction evidence="15">
        <text>(2E)-dodecenoyl-CoA + NADPH + H(+) = dodecanoyl-CoA + NADP(+)</text>
        <dbReference type="Rhea" id="RHEA:44964"/>
        <dbReference type="ChEBI" id="CHEBI:15378"/>
        <dbReference type="ChEBI" id="CHEBI:57330"/>
        <dbReference type="ChEBI" id="CHEBI:57375"/>
        <dbReference type="ChEBI" id="CHEBI:57783"/>
        <dbReference type="ChEBI" id="CHEBI:58349"/>
    </reaction>
    <physiologicalReaction direction="left-to-right" evidence="15">
        <dbReference type="Rhea" id="RHEA:44965"/>
    </physiologicalReaction>
</comment>
<keyword evidence="3" id="KW-0444">Lipid biosynthesis</keyword>
<dbReference type="PANTHER" id="PTHR24317:SF7">
    <property type="entry name" value="PEROXISOMAL TRANS-2-ENOYL-COA REDUCTASE"/>
    <property type="match status" value="1"/>
</dbReference>
<keyword evidence="7" id="KW-0560">Oxidoreductase</keyword>
<dbReference type="RefSeq" id="WP_273940823.1">
    <property type="nucleotide sequence ID" value="NZ_CP097263.1"/>
</dbReference>
<evidence type="ECO:0000256" key="13">
    <source>
        <dbReference type="ARBA" id="ARBA00038849"/>
    </source>
</evidence>
<evidence type="ECO:0000256" key="5">
    <source>
        <dbReference type="ARBA" id="ARBA00022832"/>
    </source>
</evidence>
<dbReference type="InterPro" id="IPR057326">
    <property type="entry name" value="KR_dom"/>
</dbReference>
<comment type="subcellular location">
    <subcellularLocation>
        <location evidence="1">Peroxisome</location>
    </subcellularLocation>
</comment>
<keyword evidence="6" id="KW-0521">NADP</keyword>
<dbReference type="EC" id="1.3.1.38" evidence="13"/>
<dbReference type="PANTHER" id="PTHR24317">
    <property type="entry name" value="PEROXISOMAL TRANS-2-ENOYL-COA REDUCTASE"/>
    <property type="match status" value="1"/>
</dbReference>
<evidence type="ECO:0000256" key="17">
    <source>
        <dbReference type="ARBA" id="ARBA00049108"/>
    </source>
</evidence>
<evidence type="ECO:0000256" key="20">
    <source>
        <dbReference type="ARBA" id="ARBA00049559"/>
    </source>
</evidence>
<evidence type="ECO:0000259" key="21">
    <source>
        <dbReference type="SMART" id="SM00822"/>
    </source>
</evidence>
<comment type="catalytic activity">
    <reaction evidence="16">
        <text>(2E)-tetradecenoyl-CoA + NADPH + H(+) = tetradecanoyl-CoA + NADP(+)</text>
        <dbReference type="Rhea" id="RHEA:44968"/>
        <dbReference type="ChEBI" id="CHEBI:15378"/>
        <dbReference type="ChEBI" id="CHEBI:57385"/>
        <dbReference type="ChEBI" id="CHEBI:57783"/>
        <dbReference type="ChEBI" id="CHEBI:58349"/>
        <dbReference type="ChEBI" id="CHEBI:61405"/>
    </reaction>
    <physiologicalReaction direction="left-to-right" evidence="16">
        <dbReference type="Rhea" id="RHEA:44969"/>
    </physiologicalReaction>
</comment>
<gene>
    <name evidence="22" type="ORF">ACFFH7_12965</name>
</gene>